<organism evidence="4 5">
    <name type="scientific">Salix suchowensis</name>
    <dbReference type="NCBI Taxonomy" id="1278906"/>
    <lineage>
        <taxon>Eukaryota</taxon>
        <taxon>Viridiplantae</taxon>
        <taxon>Streptophyta</taxon>
        <taxon>Embryophyta</taxon>
        <taxon>Tracheophyta</taxon>
        <taxon>Spermatophyta</taxon>
        <taxon>Magnoliopsida</taxon>
        <taxon>eudicotyledons</taxon>
        <taxon>Gunneridae</taxon>
        <taxon>Pentapetalae</taxon>
        <taxon>rosids</taxon>
        <taxon>fabids</taxon>
        <taxon>Malpighiales</taxon>
        <taxon>Salicaceae</taxon>
        <taxon>Saliceae</taxon>
        <taxon>Salix</taxon>
    </lineage>
</organism>
<dbReference type="PANTHER" id="PTHR47186">
    <property type="entry name" value="LEUCINE-RICH REPEAT-CONTAINING PROTEIN 57"/>
    <property type="match status" value="1"/>
</dbReference>
<dbReference type="InterPro" id="IPR056789">
    <property type="entry name" value="LRR_R13L1-DRL21"/>
</dbReference>
<dbReference type="Pfam" id="PF00560">
    <property type="entry name" value="LRR_1"/>
    <property type="match status" value="1"/>
</dbReference>
<dbReference type="SUPFAM" id="SSF52058">
    <property type="entry name" value="L domain-like"/>
    <property type="match status" value="1"/>
</dbReference>
<evidence type="ECO:0000256" key="2">
    <source>
        <dbReference type="ARBA" id="ARBA00022737"/>
    </source>
</evidence>
<sequence length="426" mass="48772">MVVFRNYCTDSFPATIHSFKKLRSLIVEGFPSSMNAALPDLIANLSCLRTLKLLRCGIEEVPSNIGKLIHLRHVDLSWNEIKELPEEICELYNMQTLDLSGCSELEKLPDNIGKLIRLRHLSVLQWDESSFVEMRGVEGLGCLRELDEFHVSGSGERSNIGGLKNLNHLQGCLRIRWLGDVKDPDEVKKAELKSKKNLTRLGLWFDSRTDRGMIHDDEILEALEPPPNIDSLTIRDYQGIIQVFPSWINKLRVVELIDWRKMENLHSLGKLPFLEKLVVRGMESVRKVGREFLGMEAAVADGSDIRIGEMTASPSNTVIAFPKLKFLWFDSLENWEEWEGEGRRNEDKTIMPSLRSLRIAYCPKLKALPDYIYQSTTLEKLNIMFSPILQKQFKEGGNGWPNTSHTPNITFTFEVINTKLYIEPCI</sequence>
<evidence type="ECO:0000256" key="1">
    <source>
        <dbReference type="ARBA" id="ARBA00022614"/>
    </source>
</evidence>
<evidence type="ECO:0000259" key="3">
    <source>
        <dbReference type="Pfam" id="PF25019"/>
    </source>
</evidence>
<dbReference type="InterPro" id="IPR003591">
    <property type="entry name" value="Leu-rich_rpt_typical-subtyp"/>
</dbReference>
<dbReference type="PROSITE" id="PS51450">
    <property type="entry name" value="LRR"/>
    <property type="match status" value="1"/>
</dbReference>
<dbReference type="Pfam" id="PF25019">
    <property type="entry name" value="LRR_R13L1-DRL21"/>
    <property type="match status" value="1"/>
</dbReference>
<accession>A0ABQ9APQ8</accession>
<dbReference type="Gene3D" id="3.80.10.10">
    <property type="entry name" value="Ribonuclease Inhibitor"/>
    <property type="match status" value="1"/>
</dbReference>
<reference evidence="4" key="1">
    <citation type="submission" date="2022-10" db="EMBL/GenBank/DDBJ databases">
        <authorList>
            <person name="Hyden B.L."/>
            <person name="Feng K."/>
            <person name="Yates T."/>
            <person name="Jawdy S."/>
            <person name="Smart L.B."/>
            <person name="Muchero W."/>
        </authorList>
    </citation>
    <scope>NUCLEOTIDE SEQUENCE</scope>
    <source>
        <tissue evidence="4">Shoot tip</tissue>
    </source>
</reference>
<dbReference type="PANTHER" id="PTHR47186:SF30">
    <property type="entry name" value="EF-HAND DOMAIN-CONTAINING PROTEIN"/>
    <property type="match status" value="1"/>
</dbReference>
<proteinExistence type="predicted"/>
<evidence type="ECO:0000313" key="5">
    <source>
        <dbReference type="Proteomes" id="UP001141253"/>
    </source>
</evidence>
<dbReference type="SMART" id="SM00369">
    <property type="entry name" value="LRR_TYP"/>
    <property type="match status" value="2"/>
</dbReference>
<reference evidence="4" key="2">
    <citation type="journal article" date="2023" name="Int. J. Mol. Sci.">
        <title>De Novo Assembly and Annotation of 11 Diverse Shrub Willow (Salix) Genomes Reveals Novel Gene Organization in Sex-Linked Regions.</title>
        <authorList>
            <person name="Hyden B."/>
            <person name="Feng K."/>
            <person name="Yates T.B."/>
            <person name="Jawdy S."/>
            <person name="Cereghino C."/>
            <person name="Smart L.B."/>
            <person name="Muchero W."/>
        </authorList>
    </citation>
    <scope>NUCLEOTIDE SEQUENCE</scope>
    <source>
        <tissue evidence="4">Shoot tip</tissue>
    </source>
</reference>
<feature type="domain" description="R13L1/DRL21-like LRR repeat region" evidence="3">
    <location>
        <begin position="161"/>
        <end position="282"/>
    </location>
</feature>
<dbReference type="EMBL" id="JAPFFI010000017">
    <property type="protein sequence ID" value="KAJ6354889.1"/>
    <property type="molecule type" value="Genomic_DNA"/>
</dbReference>
<name>A0ABQ9APQ8_9ROSI</name>
<gene>
    <name evidence="4" type="ORF">OIU77_005480</name>
</gene>
<dbReference type="Proteomes" id="UP001141253">
    <property type="component" value="Chromosome 18"/>
</dbReference>
<keyword evidence="1" id="KW-0433">Leucine-rich repeat</keyword>
<protein>
    <recommendedName>
        <fullName evidence="3">R13L1/DRL21-like LRR repeat region domain-containing protein</fullName>
    </recommendedName>
</protein>
<dbReference type="InterPro" id="IPR001611">
    <property type="entry name" value="Leu-rich_rpt"/>
</dbReference>
<evidence type="ECO:0000313" key="4">
    <source>
        <dbReference type="EMBL" id="KAJ6354889.1"/>
    </source>
</evidence>
<dbReference type="Pfam" id="PF13516">
    <property type="entry name" value="LRR_6"/>
    <property type="match status" value="1"/>
</dbReference>
<comment type="caution">
    <text evidence="4">The sequence shown here is derived from an EMBL/GenBank/DDBJ whole genome shotgun (WGS) entry which is preliminary data.</text>
</comment>
<keyword evidence="5" id="KW-1185">Reference proteome</keyword>
<dbReference type="InterPro" id="IPR032675">
    <property type="entry name" value="LRR_dom_sf"/>
</dbReference>
<keyword evidence="2" id="KW-0677">Repeat</keyword>